<dbReference type="GO" id="GO:0005732">
    <property type="term" value="C:sno(s)RNA-containing ribonucleoprotein complex"/>
    <property type="evidence" value="ECO:0007669"/>
    <property type="project" value="InterPro"/>
</dbReference>
<dbReference type="SUPFAM" id="SSF50447">
    <property type="entry name" value="Translation proteins"/>
    <property type="match status" value="1"/>
</dbReference>
<dbReference type="PANTHER" id="PTHR31633">
    <property type="entry name" value="H/ACA RIBONUCLEOPROTEIN COMPLEX NON-CORE SUBUNIT NAF1"/>
    <property type="match status" value="1"/>
</dbReference>
<dbReference type="FunFam" id="2.40.10.230:FF:000002">
    <property type="entry name" value="H/ACA ribonucleoprotein complex non-core subunit NAF1"/>
    <property type="match status" value="1"/>
</dbReference>
<keyword evidence="6" id="KW-0597">Phosphoprotein</keyword>
<evidence type="ECO:0000256" key="8">
    <source>
        <dbReference type="ARBA" id="ARBA00023242"/>
    </source>
</evidence>
<reference evidence="12" key="1">
    <citation type="journal article" date="2022" name="bioRxiv">
        <title>Sequencing and chromosome-scale assembly of the giantPleurodeles waltlgenome.</title>
        <authorList>
            <person name="Brown T."/>
            <person name="Elewa A."/>
            <person name="Iarovenko S."/>
            <person name="Subramanian E."/>
            <person name="Araus A.J."/>
            <person name="Petzold A."/>
            <person name="Susuki M."/>
            <person name="Suzuki K.-i.T."/>
            <person name="Hayashi T."/>
            <person name="Toyoda A."/>
            <person name="Oliveira C."/>
            <person name="Osipova E."/>
            <person name="Leigh N.D."/>
            <person name="Simon A."/>
            <person name="Yun M.H."/>
        </authorList>
    </citation>
    <scope>NUCLEOTIDE SEQUENCE</scope>
    <source>
        <strain evidence="12">20211129_DDA</strain>
        <tissue evidence="12">Liver</tissue>
    </source>
</reference>
<dbReference type="PANTHER" id="PTHR31633:SF1">
    <property type="entry name" value="H_ACA RIBONUCLEOPROTEIN COMPLEX NON-CORE SUBUNIT NAF1"/>
    <property type="match status" value="1"/>
</dbReference>
<name>A0AAV7WSD1_PLEWA</name>
<evidence type="ECO:0000256" key="6">
    <source>
        <dbReference type="ARBA" id="ARBA00022553"/>
    </source>
</evidence>
<evidence type="ECO:0000313" key="13">
    <source>
        <dbReference type="Proteomes" id="UP001066276"/>
    </source>
</evidence>
<accession>A0AAV7WSD1</accession>
<evidence type="ECO:0000313" key="12">
    <source>
        <dbReference type="EMBL" id="KAJ1216088.1"/>
    </source>
</evidence>
<proteinExistence type="inferred from homology"/>
<keyword evidence="8" id="KW-0539">Nucleus</keyword>
<evidence type="ECO:0000256" key="11">
    <source>
        <dbReference type="SAM" id="MobiDB-lite"/>
    </source>
</evidence>
<dbReference type="Gene3D" id="2.40.10.230">
    <property type="entry name" value="Probable tRNA pseudouridine synthase domain"/>
    <property type="match status" value="1"/>
</dbReference>
<dbReference type="GO" id="GO:0043489">
    <property type="term" value="P:RNA stabilization"/>
    <property type="evidence" value="ECO:0007669"/>
    <property type="project" value="UniProtKB-ARBA"/>
</dbReference>
<feature type="compositionally biased region" description="Basic and acidic residues" evidence="11">
    <location>
        <begin position="446"/>
        <end position="459"/>
    </location>
</feature>
<dbReference type="GO" id="GO:0000493">
    <property type="term" value="P:box H/ACA snoRNP assembly"/>
    <property type="evidence" value="ECO:0007669"/>
    <property type="project" value="InterPro"/>
</dbReference>
<feature type="compositionally biased region" description="Basic residues" evidence="11">
    <location>
        <begin position="391"/>
        <end position="404"/>
    </location>
</feature>
<evidence type="ECO:0000256" key="4">
    <source>
        <dbReference type="ARBA" id="ARBA00022517"/>
    </source>
</evidence>
<evidence type="ECO:0000256" key="7">
    <source>
        <dbReference type="ARBA" id="ARBA00022884"/>
    </source>
</evidence>
<keyword evidence="4" id="KW-0690">Ribosome biogenesis</keyword>
<dbReference type="GO" id="GO:0005634">
    <property type="term" value="C:nucleus"/>
    <property type="evidence" value="ECO:0007669"/>
    <property type="project" value="UniProtKB-SubCell"/>
</dbReference>
<dbReference type="GO" id="GO:0006364">
    <property type="term" value="P:rRNA processing"/>
    <property type="evidence" value="ECO:0007669"/>
    <property type="project" value="UniProtKB-KW"/>
</dbReference>
<keyword evidence="13" id="KW-1185">Reference proteome</keyword>
<gene>
    <name evidence="12" type="ORF">NDU88_003694</name>
</gene>
<keyword evidence="7" id="KW-0694">RNA-binding</keyword>
<evidence type="ECO:0000256" key="1">
    <source>
        <dbReference type="ARBA" id="ARBA00004123"/>
    </source>
</evidence>
<dbReference type="EMBL" id="JANPWB010000001">
    <property type="protein sequence ID" value="KAJ1216088.1"/>
    <property type="molecule type" value="Genomic_DNA"/>
</dbReference>
<feature type="compositionally biased region" description="Low complexity" evidence="11">
    <location>
        <begin position="195"/>
        <end position="207"/>
    </location>
</feature>
<comment type="subcellular location">
    <subcellularLocation>
        <location evidence="1">Nucleus</location>
    </subcellularLocation>
</comment>
<organism evidence="12 13">
    <name type="scientific">Pleurodeles waltl</name>
    <name type="common">Iberian ribbed newt</name>
    <dbReference type="NCBI Taxonomy" id="8319"/>
    <lineage>
        <taxon>Eukaryota</taxon>
        <taxon>Metazoa</taxon>
        <taxon>Chordata</taxon>
        <taxon>Craniata</taxon>
        <taxon>Vertebrata</taxon>
        <taxon>Euteleostomi</taxon>
        <taxon>Amphibia</taxon>
        <taxon>Batrachia</taxon>
        <taxon>Caudata</taxon>
        <taxon>Salamandroidea</taxon>
        <taxon>Salamandridae</taxon>
        <taxon>Pleurodelinae</taxon>
        <taxon>Pleurodeles</taxon>
    </lineage>
</organism>
<dbReference type="InterPro" id="IPR007504">
    <property type="entry name" value="H/ACA_rnp_Gar1/Naf1"/>
</dbReference>
<protein>
    <recommendedName>
        <fullName evidence="3">H/ACA ribonucleoprotein complex non-core subunit NAF1</fullName>
    </recommendedName>
</protein>
<evidence type="ECO:0000256" key="10">
    <source>
        <dbReference type="ARBA" id="ARBA00063185"/>
    </source>
</evidence>
<comment type="subunit">
    <text evidence="10">During assembly of the complex, component of the small nucleolar ribonucleoprotein particles containing H/ACA-type snoRNAs (H/ACA snoRNPs) which contains NOLA2/NHP2, NOLA3/NOP10, NAF1 and DKC1/NOLA4. Interacts directly with DKC1/NOLA4.</text>
</comment>
<dbReference type="AlphaFoldDB" id="A0AAV7WSD1"/>
<dbReference type="InterPro" id="IPR038664">
    <property type="entry name" value="Gar1/Naf1_Cbf5-bd_sf"/>
</dbReference>
<feature type="region of interest" description="Disordered" evidence="11">
    <location>
        <begin position="180"/>
        <end position="208"/>
    </location>
</feature>
<feature type="region of interest" description="Disordered" evidence="11">
    <location>
        <begin position="360"/>
        <end position="459"/>
    </location>
</feature>
<dbReference type="InterPro" id="IPR040309">
    <property type="entry name" value="Naf1"/>
</dbReference>
<comment type="caution">
    <text evidence="12">The sequence shown here is derived from an EMBL/GenBank/DDBJ whole genome shotgun (WGS) entry which is preliminary data.</text>
</comment>
<sequence>MKRPSLIKKDSTSCCKRLPVKLNTVMEMNLAADTSQNVGPQNVGPDEQTKAESTELVLEHNVPIVFDSSNVKDDMISITNQYTNNCNSSDEQHKVQVEPTKASNKETFGDKVLEIMAWENQVDEGFSGAGDEDSEKVAEFQLSSLNSENGSPINSDVDLTAITHSAPGYSFVPIQIKSHSLSSEDSSSDSDSDSDSSSSSSSSSSASTAFPSVSLSALLLDGDDEEDLPGKDGKGFPVTPKDVLHLNELPAVDDIDITLPANVEMRPFGVVTSIVDQLVIFESRFNQPVLSEGSVIFKENRSSAGKIFDIFGPIPRPSYLLRFNSEEHIAAHGIKVEDIMYFVPNSQEFTNYLETEKLKQQKGSDASWTNDEEPPPDVLDYSDDEKEREARKQRKSMHEGRKKMKTEQKETGNSEVNEKQNPQQCPSSQALRNSVGFSQKKFTNKAQRESRQQSSWERD</sequence>
<evidence type="ECO:0000256" key="5">
    <source>
        <dbReference type="ARBA" id="ARBA00022552"/>
    </source>
</evidence>
<comment type="similarity">
    <text evidence="2">Belongs to the NAF1 family.</text>
</comment>
<dbReference type="InterPro" id="IPR009000">
    <property type="entry name" value="Transl_B-barrel_sf"/>
</dbReference>
<dbReference type="Proteomes" id="UP001066276">
    <property type="component" value="Chromosome 1_1"/>
</dbReference>
<evidence type="ECO:0000256" key="2">
    <source>
        <dbReference type="ARBA" id="ARBA00009801"/>
    </source>
</evidence>
<dbReference type="GO" id="GO:0003723">
    <property type="term" value="F:RNA binding"/>
    <property type="evidence" value="ECO:0007669"/>
    <property type="project" value="UniProtKB-KW"/>
</dbReference>
<feature type="compositionally biased region" description="Acidic residues" evidence="11">
    <location>
        <begin position="370"/>
        <end position="384"/>
    </location>
</feature>
<dbReference type="GO" id="GO:0001522">
    <property type="term" value="P:pseudouridine synthesis"/>
    <property type="evidence" value="ECO:0007669"/>
    <property type="project" value="InterPro"/>
</dbReference>
<comment type="function">
    <text evidence="9">RNA-binding protein required for the maturation of box H/ACA snoRNPs complex and ribosome biogenesis. During assembly of the H/ACA snoRNPs complex, it associates with the complex and disappears during maturation of the complex and is replaced by NOLA1/GAR1 to yield mature H/ACA snoRNPs complex. Probably competes with NOLA1/GAR1 for binding with DKC1/NOLA4.</text>
</comment>
<feature type="compositionally biased region" description="Polar residues" evidence="11">
    <location>
        <begin position="419"/>
        <end position="445"/>
    </location>
</feature>
<evidence type="ECO:0000256" key="3">
    <source>
        <dbReference type="ARBA" id="ARBA00021438"/>
    </source>
</evidence>
<dbReference type="Pfam" id="PF04410">
    <property type="entry name" value="Gar1"/>
    <property type="match status" value="1"/>
</dbReference>
<evidence type="ECO:0000256" key="9">
    <source>
        <dbReference type="ARBA" id="ARBA00057529"/>
    </source>
</evidence>
<keyword evidence="5" id="KW-0698">rRNA processing</keyword>
<feature type="compositionally biased region" description="Basic and acidic residues" evidence="11">
    <location>
        <begin position="405"/>
        <end position="418"/>
    </location>
</feature>